<protein>
    <submittedName>
        <fullName evidence="1">Uncharacterized protein</fullName>
    </submittedName>
</protein>
<name>A0A0B7BCA7_9EUPU</name>
<gene>
    <name evidence="1" type="primary">ORF177253</name>
</gene>
<dbReference type="EMBL" id="HACG01043647">
    <property type="protein sequence ID" value="CEK90512.1"/>
    <property type="molecule type" value="Transcribed_RNA"/>
</dbReference>
<organism evidence="1">
    <name type="scientific">Arion vulgaris</name>
    <dbReference type="NCBI Taxonomy" id="1028688"/>
    <lineage>
        <taxon>Eukaryota</taxon>
        <taxon>Metazoa</taxon>
        <taxon>Spiralia</taxon>
        <taxon>Lophotrochozoa</taxon>
        <taxon>Mollusca</taxon>
        <taxon>Gastropoda</taxon>
        <taxon>Heterobranchia</taxon>
        <taxon>Euthyneura</taxon>
        <taxon>Panpulmonata</taxon>
        <taxon>Eupulmonata</taxon>
        <taxon>Stylommatophora</taxon>
        <taxon>Helicina</taxon>
        <taxon>Arionoidea</taxon>
        <taxon>Arionidae</taxon>
        <taxon>Arion</taxon>
    </lineage>
</organism>
<evidence type="ECO:0000313" key="1">
    <source>
        <dbReference type="EMBL" id="CEK90512.1"/>
    </source>
</evidence>
<sequence>MCHNLKPYNIRICCNESILFLDEKKFCSDIQTENWFLFAYIQQKMHKRYLLDDPTIEVRIQLCLSMCLHPYQRWQRAPAVRGNKERENGG</sequence>
<accession>A0A0B7BCA7</accession>
<reference evidence="1" key="1">
    <citation type="submission" date="2014-12" db="EMBL/GenBank/DDBJ databases">
        <title>Insight into the proteome of Arion vulgaris.</title>
        <authorList>
            <person name="Aradska J."/>
            <person name="Bulat T."/>
            <person name="Smidak R."/>
            <person name="Sarate P."/>
            <person name="Gangsoo J."/>
            <person name="Sialana F."/>
            <person name="Bilban M."/>
            <person name="Lubec G."/>
        </authorList>
    </citation>
    <scope>NUCLEOTIDE SEQUENCE</scope>
    <source>
        <tissue evidence="1">Skin</tissue>
    </source>
</reference>
<proteinExistence type="predicted"/>
<dbReference type="AlphaFoldDB" id="A0A0B7BCA7"/>